<evidence type="ECO:0000256" key="2">
    <source>
        <dbReference type="PROSITE-ProRule" id="PRU00703"/>
    </source>
</evidence>
<reference evidence="5" key="1">
    <citation type="submission" date="2019-08" db="EMBL/GenBank/DDBJ databases">
        <title>Limnoglobus roseus gen. nov., sp. nov., a novel freshwater planctomycete with a giant genome from the family Gemmataceae.</title>
        <authorList>
            <person name="Kulichevskaya I.S."/>
            <person name="Naumoff D.G."/>
            <person name="Miroshnikov K."/>
            <person name="Ivanova A."/>
            <person name="Philippov D.A."/>
            <person name="Hakobyan A."/>
            <person name="Rijpstra I.C."/>
            <person name="Sinninghe Damste J.S."/>
            <person name="Liesack W."/>
            <person name="Dedysh S.N."/>
        </authorList>
    </citation>
    <scope>NUCLEOTIDE SEQUENCE [LARGE SCALE GENOMIC DNA]</scope>
    <source>
        <strain evidence="5">PX52</strain>
    </source>
</reference>
<dbReference type="SUPFAM" id="SSF54631">
    <property type="entry name" value="CBS-domain pair"/>
    <property type="match status" value="1"/>
</dbReference>
<evidence type="ECO:0000256" key="1">
    <source>
        <dbReference type="ARBA" id="ARBA00022737"/>
    </source>
</evidence>
<dbReference type="PROSITE" id="PS51371">
    <property type="entry name" value="CBS"/>
    <property type="match status" value="2"/>
</dbReference>
<dbReference type="EMBL" id="CP042425">
    <property type="protein sequence ID" value="QEL15843.1"/>
    <property type="molecule type" value="Genomic_DNA"/>
</dbReference>
<dbReference type="PANTHER" id="PTHR48108:SF26">
    <property type="entry name" value="CBS DOMAIN-CONTAINING PROTEIN DDB_G0289609"/>
    <property type="match status" value="1"/>
</dbReference>
<evidence type="ECO:0000313" key="5">
    <source>
        <dbReference type="Proteomes" id="UP000324974"/>
    </source>
</evidence>
<protein>
    <submittedName>
        <fullName evidence="4">CBS domain-containing protein</fullName>
    </submittedName>
</protein>
<dbReference type="KEGG" id="lrs:PX52LOC_02779"/>
<sequence length="158" mass="17539">MARMELTRNLKIDSVARLSPTPPRQVDAALSIAATVEQMRQEKVGCLLVVRDTRLVGIFTERDLLTRVLAVNKSLDGPVHEVMTPGPVTVEMKDSIRTAVKRMQGGSYRHLPVVDDQNHPVGILSAKRVVHYLVEHFPETIYNQPPDPKQVPDTAEGA</sequence>
<keyword evidence="5" id="KW-1185">Reference proteome</keyword>
<keyword evidence="1" id="KW-0677">Repeat</keyword>
<dbReference type="SMART" id="SM00116">
    <property type="entry name" value="CBS"/>
    <property type="match status" value="2"/>
</dbReference>
<dbReference type="InterPro" id="IPR051462">
    <property type="entry name" value="CBS_domain-containing"/>
</dbReference>
<dbReference type="Pfam" id="PF00571">
    <property type="entry name" value="CBS"/>
    <property type="match status" value="2"/>
</dbReference>
<organism evidence="4 5">
    <name type="scientific">Limnoglobus roseus</name>
    <dbReference type="NCBI Taxonomy" id="2598579"/>
    <lineage>
        <taxon>Bacteria</taxon>
        <taxon>Pseudomonadati</taxon>
        <taxon>Planctomycetota</taxon>
        <taxon>Planctomycetia</taxon>
        <taxon>Gemmatales</taxon>
        <taxon>Gemmataceae</taxon>
        <taxon>Limnoglobus</taxon>
    </lineage>
</organism>
<dbReference type="Proteomes" id="UP000324974">
    <property type="component" value="Chromosome"/>
</dbReference>
<dbReference type="Gene3D" id="3.10.580.10">
    <property type="entry name" value="CBS-domain"/>
    <property type="match status" value="1"/>
</dbReference>
<gene>
    <name evidence="4" type="ORF">PX52LOC_02779</name>
</gene>
<feature type="domain" description="CBS" evidence="3">
    <location>
        <begin position="18"/>
        <end position="77"/>
    </location>
</feature>
<dbReference type="InterPro" id="IPR046342">
    <property type="entry name" value="CBS_dom_sf"/>
</dbReference>
<accession>A0A5C1ACC1</accession>
<feature type="domain" description="CBS" evidence="3">
    <location>
        <begin position="83"/>
        <end position="139"/>
    </location>
</feature>
<dbReference type="AlphaFoldDB" id="A0A5C1ACC1"/>
<proteinExistence type="predicted"/>
<evidence type="ECO:0000259" key="3">
    <source>
        <dbReference type="PROSITE" id="PS51371"/>
    </source>
</evidence>
<evidence type="ECO:0000313" key="4">
    <source>
        <dbReference type="EMBL" id="QEL15843.1"/>
    </source>
</evidence>
<dbReference type="InterPro" id="IPR000644">
    <property type="entry name" value="CBS_dom"/>
</dbReference>
<name>A0A5C1ACC1_9BACT</name>
<keyword evidence="2" id="KW-0129">CBS domain</keyword>
<dbReference type="PANTHER" id="PTHR48108">
    <property type="entry name" value="CBS DOMAIN-CONTAINING PROTEIN CBSX2, CHLOROPLASTIC"/>
    <property type="match status" value="1"/>
</dbReference>